<evidence type="ECO:0000313" key="5">
    <source>
        <dbReference type="Proteomes" id="UP000827889"/>
    </source>
</evidence>
<reference evidence="6" key="2">
    <citation type="submission" date="2025-08" db="UniProtKB">
        <authorList>
            <consortium name="RefSeq"/>
        </authorList>
    </citation>
    <scope>IDENTIFICATION</scope>
    <source>
        <tissue evidence="6">Leaf</tissue>
    </source>
</reference>
<gene>
    <name evidence="6" type="primary">LOC115751425</name>
</gene>
<dbReference type="GeneID" id="115751425"/>
<dbReference type="InterPro" id="IPR044839">
    <property type="entry name" value="NDR1-like"/>
</dbReference>
<accession>A0A8B8QDF1</accession>
<dbReference type="RefSeq" id="XP_030545194.1">
    <property type="nucleotide sequence ID" value="XM_030689334.2"/>
</dbReference>
<keyword evidence="4" id="KW-1133">Transmembrane helix</keyword>
<reference evidence="5" key="1">
    <citation type="submission" date="2025-05" db="UniProtKB">
        <authorList>
            <consortium name="RefSeq"/>
        </authorList>
    </citation>
    <scope>NUCLEOTIDE SEQUENCE [LARGE SCALE GENOMIC DNA]</scope>
</reference>
<dbReference type="PANTHER" id="PTHR31234:SF2">
    <property type="entry name" value="OS05G0199100 PROTEIN"/>
    <property type="match status" value="1"/>
</dbReference>
<evidence type="ECO:0000256" key="3">
    <source>
        <dbReference type="SAM" id="MobiDB-lite"/>
    </source>
</evidence>
<dbReference type="PANTHER" id="PTHR31234">
    <property type="entry name" value="LATE EMBRYOGENESIS ABUNDANT (LEA) HYDROXYPROLINE-RICH GLYCOPROTEIN FAMILY"/>
    <property type="match status" value="1"/>
</dbReference>
<comment type="subcellular location">
    <subcellularLocation>
        <location evidence="1">Membrane</location>
    </subcellularLocation>
</comment>
<keyword evidence="2 4" id="KW-0472">Membrane</keyword>
<dbReference type="GO" id="GO:0016020">
    <property type="term" value="C:membrane"/>
    <property type="evidence" value="ECO:0007669"/>
    <property type="project" value="UniProtKB-SubCell"/>
</dbReference>
<evidence type="ECO:0000313" key="6">
    <source>
        <dbReference type="RefSeq" id="XP_030545194.1"/>
    </source>
</evidence>
<evidence type="ECO:0000256" key="1">
    <source>
        <dbReference type="ARBA" id="ARBA00004370"/>
    </source>
</evidence>
<dbReference type="OrthoDB" id="996955at2759"/>
<feature type="compositionally biased region" description="Pro residues" evidence="3">
    <location>
        <begin position="1"/>
        <end position="10"/>
    </location>
</feature>
<proteinExistence type="predicted"/>
<dbReference type="Proteomes" id="UP000827889">
    <property type="component" value="Chromosome 2"/>
</dbReference>
<feature type="region of interest" description="Disordered" evidence="3">
    <location>
        <begin position="1"/>
        <end position="32"/>
    </location>
</feature>
<dbReference type="KEGG" id="rarg:115751425"/>
<dbReference type="GO" id="GO:0098542">
    <property type="term" value="P:defense response to other organism"/>
    <property type="evidence" value="ECO:0007669"/>
    <property type="project" value="InterPro"/>
</dbReference>
<keyword evidence="5" id="KW-1185">Reference proteome</keyword>
<feature type="transmembrane region" description="Helical" evidence="4">
    <location>
        <begin position="92"/>
        <end position="114"/>
    </location>
</feature>
<dbReference type="AlphaFoldDB" id="A0A8B8QDF1"/>
<evidence type="ECO:0000256" key="4">
    <source>
        <dbReference type="SAM" id="Phobius"/>
    </source>
</evidence>
<keyword evidence="4" id="KW-0812">Transmembrane</keyword>
<protein>
    <submittedName>
        <fullName evidence="6">NDR1/HIN1-like protein 13</fullName>
    </submittedName>
</protein>
<name>A0A8B8QDF1_9MYRT</name>
<dbReference type="Gene3D" id="2.60.40.1820">
    <property type="match status" value="1"/>
</dbReference>
<organism evidence="5 6">
    <name type="scientific">Rhodamnia argentea</name>
    <dbReference type="NCBI Taxonomy" id="178133"/>
    <lineage>
        <taxon>Eukaryota</taxon>
        <taxon>Viridiplantae</taxon>
        <taxon>Streptophyta</taxon>
        <taxon>Embryophyta</taxon>
        <taxon>Tracheophyta</taxon>
        <taxon>Spermatophyta</taxon>
        <taxon>Magnoliopsida</taxon>
        <taxon>eudicotyledons</taxon>
        <taxon>Gunneridae</taxon>
        <taxon>Pentapetalae</taxon>
        <taxon>rosids</taxon>
        <taxon>malvids</taxon>
        <taxon>Myrtales</taxon>
        <taxon>Myrtaceae</taxon>
        <taxon>Myrtoideae</taxon>
        <taxon>Myrteae</taxon>
        <taxon>Australasian group</taxon>
        <taxon>Rhodamnia</taxon>
    </lineage>
</organism>
<evidence type="ECO:0000256" key="2">
    <source>
        <dbReference type="ARBA" id="ARBA00023136"/>
    </source>
</evidence>
<sequence length="275" mass="30542">MEERFSPPPHASGRHGGSVGGGDHEANPDLTLVPKPGNPEHVFASDTYVVQIPKDQIYRVPPPENALIVERHRKPAGAKKRSWCCSSCCCCLFVTVIVIFLALGVLAVVSSFFLKLKNPNFHVDHFLVKNLTKSHDKNTKLAYDVKLKVENPNPYTSFIYEQGGVISLSFKQKAVATGKFTPFDQDRKSSKAIDIVLNGSNTALPKEMQKSLTSDQKTKNHVTFALRVDVPARRKIWKLNGSISRYVASCQFTVDTLGKDARVLSQSCETEREDL</sequence>